<sequence length="178" mass="20124">MFTNGAYWMGSCLIMLRGQNVFAFDQLVRSKVFLWVPINICKYCICYTATVHLSSESCKAEPDAGPCFGMVQRYFYNSTSMGCQLFTYGGCMGNQNNFVTERECLQSCRTEAACRMPMDAQPCTGQPKIWAFDPNSGLCLEYKKDYCQGNSNKFYSKGECDEYCGVMKDGETEFLKAN</sequence>
<dbReference type="Proteomes" id="UP000193380">
    <property type="component" value="Unassembled WGS sequence"/>
</dbReference>
<dbReference type="SUPFAM" id="SSF57362">
    <property type="entry name" value="BPTI-like"/>
    <property type="match status" value="2"/>
</dbReference>
<dbReference type="InterPro" id="IPR029856">
    <property type="entry name" value="AMBP"/>
</dbReference>
<dbReference type="PRINTS" id="PR00759">
    <property type="entry name" value="BASICPTASE"/>
</dbReference>
<keyword evidence="2" id="KW-0677">Repeat</keyword>
<dbReference type="PANTHER" id="PTHR46676">
    <property type="entry name" value="PROTEIN AMBP"/>
    <property type="match status" value="1"/>
</dbReference>
<keyword evidence="1" id="KW-0646">Protease inhibitor</keyword>
<protein>
    <recommendedName>
        <fullName evidence="6">BPTI/Kunitz inhibitor domain-containing protein</fullName>
    </recommendedName>
</protein>
<dbReference type="PROSITE" id="PS00280">
    <property type="entry name" value="BPTI_KUNITZ_1"/>
    <property type="match status" value="1"/>
</dbReference>
<dbReference type="AlphaFoldDB" id="A0A060YC43"/>
<reference evidence="7" key="2">
    <citation type="submission" date="2014-03" db="EMBL/GenBank/DDBJ databases">
        <authorList>
            <person name="Genoscope - CEA"/>
        </authorList>
    </citation>
    <scope>NUCLEOTIDE SEQUENCE</scope>
</reference>
<dbReference type="InterPro" id="IPR036880">
    <property type="entry name" value="Kunitz_BPTI_sf"/>
</dbReference>
<keyword evidence="5" id="KW-0325">Glycoprotein</keyword>
<evidence type="ECO:0000256" key="2">
    <source>
        <dbReference type="ARBA" id="ARBA00022737"/>
    </source>
</evidence>
<dbReference type="CDD" id="cd22596">
    <property type="entry name" value="Kunitz_bikunin_1-like"/>
    <property type="match status" value="1"/>
</dbReference>
<evidence type="ECO:0000256" key="5">
    <source>
        <dbReference type="ARBA" id="ARBA00023180"/>
    </source>
</evidence>
<evidence type="ECO:0000256" key="1">
    <source>
        <dbReference type="ARBA" id="ARBA00022690"/>
    </source>
</evidence>
<keyword evidence="3" id="KW-0722">Serine protease inhibitor</keyword>
<dbReference type="STRING" id="8022.A0A060YC43"/>
<dbReference type="PROSITE" id="PS50279">
    <property type="entry name" value="BPTI_KUNITZ_2"/>
    <property type="match status" value="2"/>
</dbReference>
<evidence type="ECO:0000256" key="3">
    <source>
        <dbReference type="ARBA" id="ARBA00022900"/>
    </source>
</evidence>
<dbReference type="PaxDb" id="8022-A0A060YC43"/>
<gene>
    <name evidence="7" type="ORF">GSONMT00019921001</name>
</gene>
<evidence type="ECO:0000256" key="4">
    <source>
        <dbReference type="ARBA" id="ARBA00023157"/>
    </source>
</evidence>
<dbReference type="GO" id="GO:0004867">
    <property type="term" value="F:serine-type endopeptidase inhibitor activity"/>
    <property type="evidence" value="ECO:0007669"/>
    <property type="project" value="UniProtKB-KW"/>
</dbReference>
<dbReference type="FunFam" id="4.10.410.10:FF:000005">
    <property type="entry name" value="Pancreatic trypsin inhibitor"/>
    <property type="match status" value="1"/>
</dbReference>
<evidence type="ECO:0000259" key="6">
    <source>
        <dbReference type="PROSITE" id="PS50279"/>
    </source>
</evidence>
<name>A0A060YC43_ONCMY</name>
<keyword evidence="4" id="KW-1015">Disulfide bond</keyword>
<evidence type="ECO:0000313" key="8">
    <source>
        <dbReference type="Proteomes" id="UP000193380"/>
    </source>
</evidence>
<organism evidence="7 8">
    <name type="scientific">Oncorhynchus mykiss</name>
    <name type="common">Rainbow trout</name>
    <name type="synonym">Salmo gairdneri</name>
    <dbReference type="NCBI Taxonomy" id="8022"/>
    <lineage>
        <taxon>Eukaryota</taxon>
        <taxon>Metazoa</taxon>
        <taxon>Chordata</taxon>
        <taxon>Craniata</taxon>
        <taxon>Vertebrata</taxon>
        <taxon>Euteleostomi</taxon>
        <taxon>Actinopterygii</taxon>
        <taxon>Neopterygii</taxon>
        <taxon>Teleostei</taxon>
        <taxon>Protacanthopterygii</taxon>
        <taxon>Salmoniformes</taxon>
        <taxon>Salmonidae</taxon>
        <taxon>Salmoninae</taxon>
        <taxon>Oncorhynchus</taxon>
    </lineage>
</organism>
<dbReference type="PANTHER" id="PTHR46676:SF1">
    <property type="entry name" value="PROTEIN AMBP"/>
    <property type="match status" value="1"/>
</dbReference>
<evidence type="ECO:0000313" key="7">
    <source>
        <dbReference type="EMBL" id="CDQ89261.1"/>
    </source>
</evidence>
<accession>A0A060YC43</accession>
<dbReference type="EMBL" id="FR909351">
    <property type="protein sequence ID" value="CDQ89261.1"/>
    <property type="molecule type" value="Genomic_DNA"/>
</dbReference>
<dbReference type="InterPro" id="IPR002223">
    <property type="entry name" value="Kunitz_BPTI"/>
</dbReference>
<dbReference type="InterPro" id="IPR020901">
    <property type="entry name" value="Prtase_inh_Kunz-CS"/>
</dbReference>
<feature type="domain" description="BPTI/Kunitz inhibitor" evidence="6">
    <location>
        <begin position="114"/>
        <end position="164"/>
    </location>
</feature>
<reference evidence="7" key="1">
    <citation type="journal article" date="2014" name="Nat. Commun.">
        <title>The rainbow trout genome provides novel insights into evolution after whole-genome duplication in vertebrates.</title>
        <authorList>
            <person name="Berthelot C."/>
            <person name="Brunet F."/>
            <person name="Chalopin D."/>
            <person name="Juanchich A."/>
            <person name="Bernard M."/>
            <person name="Noel B."/>
            <person name="Bento P."/>
            <person name="Da Silva C."/>
            <person name="Labadie K."/>
            <person name="Alberti A."/>
            <person name="Aury J.M."/>
            <person name="Louis A."/>
            <person name="Dehais P."/>
            <person name="Bardou P."/>
            <person name="Montfort J."/>
            <person name="Klopp C."/>
            <person name="Cabau C."/>
            <person name="Gaspin C."/>
            <person name="Thorgaard G.H."/>
            <person name="Boussaha M."/>
            <person name="Quillet E."/>
            <person name="Guyomard R."/>
            <person name="Galiana D."/>
            <person name="Bobe J."/>
            <person name="Volff J.N."/>
            <person name="Genet C."/>
            <person name="Wincker P."/>
            <person name="Jaillon O."/>
            <person name="Roest Crollius H."/>
            <person name="Guiguen Y."/>
        </authorList>
    </citation>
    <scope>NUCLEOTIDE SEQUENCE [LARGE SCALE GENOMIC DNA]</scope>
</reference>
<dbReference type="Gene3D" id="4.10.410.10">
    <property type="entry name" value="Pancreatic trypsin inhibitor Kunitz domain"/>
    <property type="match status" value="2"/>
</dbReference>
<dbReference type="SMART" id="SM00131">
    <property type="entry name" value="KU"/>
    <property type="match status" value="2"/>
</dbReference>
<proteinExistence type="predicted"/>
<feature type="domain" description="BPTI/Kunitz inhibitor" evidence="6">
    <location>
        <begin position="58"/>
        <end position="108"/>
    </location>
</feature>
<dbReference type="Pfam" id="PF00014">
    <property type="entry name" value="Kunitz_BPTI"/>
    <property type="match status" value="2"/>
</dbReference>